<keyword evidence="6" id="KW-1185">Reference proteome</keyword>
<feature type="domain" description="HTH araC/xylS-type" evidence="4">
    <location>
        <begin position="173"/>
        <end position="273"/>
    </location>
</feature>
<dbReference type="Pfam" id="PF02311">
    <property type="entry name" value="AraC_binding"/>
    <property type="match status" value="1"/>
</dbReference>
<dbReference type="Proteomes" id="UP001057753">
    <property type="component" value="Unassembled WGS sequence"/>
</dbReference>
<dbReference type="EMBL" id="JABXYM010000001">
    <property type="protein sequence ID" value="MCR6097679.1"/>
    <property type="molecule type" value="Genomic_DNA"/>
</dbReference>
<proteinExistence type="predicted"/>
<organism evidence="5 6">
    <name type="scientific">Salipaludibacillus agaradhaerens</name>
    <name type="common">Bacillus agaradhaerens</name>
    <dbReference type="NCBI Taxonomy" id="76935"/>
    <lineage>
        <taxon>Bacteria</taxon>
        <taxon>Bacillati</taxon>
        <taxon>Bacillota</taxon>
        <taxon>Bacilli</taxon>
        <taxon>Bacillales</taxon>
        <taxon>Bacillaceae</taxon>
    </lineage>
</organism>
<keyword evidence="1" id="KW-0805">Transcription regulation</keyword>
<dbReference type="GO" id="GO:0043565">
    <property type="term" value="F:sequence-specific DNA binding"/>
    <property type="evidence" value="ECO:0007669"/>
    <property type="project" value="InterPro"/>
</dbReference>
<dbReference type="InterPro" id="IPR003313">
    <property type="entry name" value="AraC-bd"/>
</dbReference>
<dbReference type="InterPro" id="IPR009057">
    <property type="entry name" value="Homeodomain-like_sf"/>
</dbReference>
<dbReference type="Gene3D" id="1.10.10.60">
    <property type="entry name" value="Homeodomain-like"/>
    <property type="match status" value="2"/>
</dbReference>
<comment type="caution">
    <text evidence="5">The sequence shown here is derived from an EMBL/GenBank/DDBJ whole genome shotgun (WGS) entry which is preliminary data.</text>
</comment>
<dbReference type="GO" id="GO:0003700">
    <property type="term" value="F:DNA-binding transcription factor activity"/>
    <property type="evidence" value="ECO:0007669"/>
    <property type="project" value="InterPro"/>
</dbReference>
<dbReference type="PROSITE" id="PS01124">
    <property type="entry name" value="HTH_ARAC_FAMILY_2"/>
    <property type="match status" value="1"/>
</dbReference>
<dbReference type="Pfam" id="PF12833">
    <property type="entry name" value="HTH_18"/>
    <property type="match status" value="1"/>
</dbReference>
<evidence type="ECO:0000256" key="2">
    <source>
        <dbReference type="ARBA" id="ARBA00023125"/>
    </source>
</evidence>
<evidence type="ECO:0000313" key="6">
    <source>
        <dbReference type="Proteomes" id="UP001057753"/>
    </source>
</evidence>
<dbReference type="RefSeq" id="WP_257822071.1">
    <property type="nucleotide sequence ID" value="NZ_JABXYM010000001.1"/>
</dbReference>
<keyword evidence="3" id="KW-0804">Transcription</keyword>
<reference evidence="5" key="1">
    <citation type="submission" date="2020-06" db="EMBL/GenBank/DDBJ databases">
        <title>Insight into the genomes of haloalkaliphilic bacilli from Kenyan soda lakes.</title>
        <authorList>
            <person name="Mwirichia R."/>
            <person name="Villamizar G.C."/>
            <person name="Poehlein A."/>
            <person name="Mugweru J."/>
            <person name="Kipnyargis A."/>
            <person name="Kiplimo D."/>
            <person name="Orwa P."/>
            <person name="Daniel R."/>
        </authorList>
    </citation>
    <scope>NUCLEOTIDE SEQUENCE</scope>
    <source>
        <strain evidence="5">B1096_S55</strain>
    </source>
</reference>
<dbReference type="SMART" id="SM00342">
    <property type="entry name" value="HTH_ARAC"/>
    <property type="match status" value="1"/>
</dbReference>
<dbReference type="SUPFAM" id="SSF46689">
    <property type="entry name" value="Homeodomain-like"/>
    <property type="match status" value="1"/>
</dbReference>
<dbReference type="PRINTS" id="PR00032">
    <property type="entry name" value="HTHARAC"/>
</dbReference>
<dbReference type="InterPro" id="IPR020449">
    <property type="entry name" value="Tscrpt_reg_AraC-type_HTH"/>
</dbReference>
<protein>
    <submittedName>
        <fullName evidence="5">AraC family transcriptional regulator</fullName>
    </submittedName>
</protein>
<sequence length="274" mass="32185">MELRKEFVIPLNEKKLPLFAETIGYNPDQEAITRHDGYPYFHWLQSINGTGTVHYAHQTITLPPAHGVLFMPNVPHSYTKQSHERWETCYLTFDGPFVKELLTNLNLYTTTFFTWETKAPLTVFIERALKQEETKRDTFNIKTSSLVYEFLLTMGRYAQLKENRLLRAERDLNDVIVWMQHNISNPEAGLEDMASLLNLSKRHFNDLFYKTYHITPYAFFISLRIKEAKNLLLNSDTRTIKHISEMTGFRSPSHFIATFRKLTGMSPGRYRELH</sequence>
<accession>A0A9Q4B3J0</accession>
<dbReference type="SUPFAM" id="SSF51215">
    <property type="entry name" value="Regulatory protein AraC"/>
    <property type="match status" value="1"/>
</dbReference>
<evidence type="ECO:0000313" key="5">
    <source>
        <dbReference type="EMBL" id="MCR6097679.1"/>
    </source>
</evidence>
<evidence type="ECO:0000256" key="3">
    <source>
        <dbReference type="ARBA" id="ARBA00023163"/>
    </source>
</evidence>
<evidence type="ECO:0000256" key="1">
    <source>
        <dbReference type="ARBA" id="ARBA00023015"/>
    </source>
</evidence>
<keyword evidence="2" id="KW-0238">DNA-binding</keyword>
<dbReference type="Gene3D" id="2.60.120.280">
    <property type="entry name" value="Regulatory protein AraC"/>
    <property type="match status" value="1"/>
</dbReference>
<dbReference type="PANTHER" id="PTHR43280:SF28">
    <property type="entry name" value="HTH-TYPE TRANSCRIPTIONAL ACTIVATOR RHAS"/>
    <property type="match status" value="1"/>
</dbReference>
<dbReference type="PANTHER" id="PTHR43280">
    <property type="entry name" value="ARAC-FAMILY TRANSCRIPTIONAL REGULATOR"/>
    <property type="match status" value="1"/>
</dbReference>
<gene>
    <name evidence="5" type="ORF">HXA33_14095</name>
</gene>
<evidence type="ECO:0000259" key="4">
    <source>
        <dbReference type="PROSITE" id="PS01124"/>
    </source>
</evidence>
<dbReference type="AlphaFoldDB" id="A0A9Q4B3J0"/>
<dbReference type="InterPro" id="IPR037923">
    <property type="entry name" value="HTH-like"/>
</dbReference>
<name>A0A9Q4B3J0_SALAG</name>
<dbReference type="InterPro" id="IPR018060">
    <property type="entry name" value="HTH_AraC"/>
</dbReference>